<dbReference type="HOGENOM" id="CLU_2931069_0_0_4"/>
<dbReference type="STRING" id="76114.ebA4925"/>
<organism evidence="1 2">
    <name type="scientific">Aromatoleum aromaticum (strain DSM 19018 / LMG 30748 / EbN1)</name>
    <name type="common">Azoarcus sp. (strain EbN1)</name>
    <dbReference type="NCBI Taxonomy" id="76114"/>
    <lineage>
        <taxon>Bacteria</taxon>
        <taxon>Pseudomonadati</taxon>
        <taxon>Pseudomonadota</taxon>
        <taxon>Betaproteobacteria</taxon>
        <taxon>Rhodocyclales</taxon>
        <taxon>Rhodocyclaceae</taxon>
        <taxon>Aromatoleum</taxon>
    </lineage>
</organism>
<sequence>MSQSFKSSSRSRRKVAALTVQHCAKSAPLSRATQHFRQTSHPLITVLFRAPSRGNAGIFG</sequence>
<dbReference type="KEGG" id="eba:ebA4925"/>
<dbReference type="AlphaFoldDB" id="Q5P187"/>
<accession>Q5P187</accession>
<evidence type="ECO:0000313" key="1">
    <source>
        <dbReference type="EMBL" id="CAI08927.1"/>
    </source>
</evidence>
<protein>
    <submittedName>
        <fullName evidence="1">Uncharacterized protein</fullName>
    </submittedName>
</protein>
<reference evidence="1 2" key="1">
    <citation type="journal article" date="2005" name="Arch. Microbiol.">
        <title>The genome sequence of an anaerobic aromatic-degrading denitrifying bacterium, strain EbN1.</title>
        <authorList>
            <person name="Rabus R."/>
            <person name="Kube M."/>
            <person name="Heider J."/>
            <person name="Beck A."/>
            <person name="Heitmann K."/>
            <person name="Widdel F."/>
            <person name="Reinhardt R."/>
        </authorList>
    </citation>
    <scope>NUCLEOTIDE SEQUENCE [LARGE SCALE GENOMIC DNA]</scope>
    <source>
        <strain evidence="1 2">EbN1</strain>
    </source>
</reference>
<dbReference type="Proteomes" id="UP000006552">
    <property type="component" value="Chromosome"/>
</dbReference>
<dbReference type="EMBL" id="CR555306">
    <property type="protein sequence ID" value="CAI08927.1"/>
    <property type="molecule type" value="Genomic_DNA"/>
</dbReference>
<gene>
    <name evidence="1" type="ORF">ebA4925</name>
</gene>
<name>Q5P187_AROAE</name>
<proteinExistence type="predicted"/>
<keyword evidence="2" id="KW-1185">Reference proteome</keyword>
<evidence type="ECO:0000313" key="2">
    <source>
        <dbReference type="Proteomes" id="UP000006552"/>
    </source>
</evidence>